<evidence type="ECO:0000313" key="1">
    <source>
        <dbReference type="EMBL" id="AGS53049.1"/>
    </source>
</evidence>
<reference evidence="1" key="1">
    <citation type="submission" date="2012-03" db="EMBL/GenBank/DDBJ databases">
        <title>Functional metagenomics reveals considerable lignocellulase gene clusters in the gut microbiome of a wood-feeding higher termite.</title>
        <authorList>
            <person name="Liu N."/>
        </authorList>
    </citation>
    <scope>NUCLEOTIDE SEQUENCE</scope>
</reference>
<organism evidence="1">
    <name type="scientific">uncultured bacterium contig00033</name>
    <dbReference type="NCBI Taxonomy" id="1181522"/>
    <lineage>
        <taxon>Bacteria</taxon>
        <taxon>environmental samples</taxon>
    </lineage>
</organism>
<proteinExistence type="predicted"/>
<name>A0A806KQD4_9BACT</name>
<sequence length="53" mass="5809">MVSGQVLQNIGLKPDILPFLKEAVLKLKFQDSSILLLQAGPTKEKNPLPARLP</sequence>
<protein>
    <submittedName>
        <fullName evidence="1">Uncharacterized protein</fullName>
    </submittedName>
</protein>
<dbReference type="AlphaFoldDB" id="A0A806KQD4"/>
<accession>A0A806KQD4</accession>
<dbReference type="EMBL" id="JQ844220">
    <property type="protein sequence ID" value="AGS53049.1"/>
    <property type="molecule type" value="Genomic_DNA"/>
</dbReference>